<dbReference type="InterPro" id="IPR012337">
    <property type="entry name" value="RNaseH-like_sf"/>
</dbReference>
<dbReference type="SUPFAM" id="SSF53098">
    <property type="entry name" value="Ribonuclease H-like"/>
    <property type="match status" value="1"/>
</dbReference>
<evidence type="ECO:0000313" key="2">
    <source>
        <dbReference type="Proteomes" id="UP000036403"/>
    </source>
</evidence>
<protein>
    <submittedName>
        <fullName evidence="1">Zinc finger bed domain-containing protein 4</fullName>
    </submittedName>
</protein>
<dbReference type="PaxDb" id="67767-A0A0J7K633"/>
<accession>A0A0J7K633</accession>
<gene>
    <name evidence="1" type="ORF">RF55_15669</name>
</gene>
<name>A0A0J7K633_LASNI</name>
<comment type="caution">
    <text evidence="1">The sequence shown here is derived from an EMBL/GenBank/DDBJ whole genome shotgun (WGS) entry which is preliminary data.</text>
</comment>
<reference evidence="1 2" key="1">
    <citation type="submission" date="2015-04" db="EMBL/GenBank/DDBJ databases">
        <title>Lasius niger genome sequencing.</title>
        <authorList>
            <person name="Konorov E.A."/>
            <person name="Nikitin M.A."/>
            <person name="Kirill M.V."/>
            <person name="Chang P."/>
        </authorList>
    </citation>
    <scope>NUCLEOTIDE SEQUENCE [LARGE SCALE GENOMIC DNA]</scope>
    <source>
        <tissue evidence="1">Whole</tissue>
    </source>
</reference>
<organism evidence="1 2">
    <name type="scientific">Lasius niger</name>
    <name type="common">Black garden ant</name>
    <dbReference type="NCBI Taxonomy" id="67767"/>
    <lineage>
        <taxon>Eukaryota</taxon>
        <taxon>Metazoa</taxon>
        <taxon>Ecdysozoa</taxon>
        <taxon>Arthropoda</taxon>
        <taxon>Hexapoda</taxon>
        <taxon>Insecta</taxon>
        <taxon>Pterygota</taxon>
        <taxon>Neoptera</taxon>
        <taxon>Endopterygota</taxon>
        <taxon>Hymenoptera</taxon>
        <taxon>Apocrita</taxon>
        <taxon>Aculeata</taxon>
        <taxon>Formicoidea</taxon>
        <taxon>Formicidae</taxon>
        <taxon>Formicinae</taxon>
        <taxon>Lasius</taxon>
        <taxon>Lasius</taxon>
    </lineage>
</organism>
<dbReference type="OrthoDB" id="7553572at2759"/>
<dbReference type="EMBL" id="LBMM01013422">
    <property type="protein sequence ID" value="KMQ85646.1"/>
    <property type="molecule type" value="Genomic_DNA"/>
</dbReference>
<dbReference type="Proteomes" id="UP000036403">
    <property type="component" value="Unassembled WGS sequence"/>
</dbReference>
<evidence type="ECO:0000313" key="1">
    <source>
        <dbReference type="EMBL" id="KMQ85646.1"/>
    </source>
</evidence>
<keyword evidence="2" id="KW-1185">Reference proteome</keyword>
<dbReference type="AlphaFoldDB" id="A0A0J7K633"/>
<proteinExistence type="predicted"/>
<sequence length="134" mass="15433">MDRRLTAENLRCEIEKILTRFDISVNQIFTITSYNGRNMIKATEILQDGESENSEEEEDFLEDAIIKLKLGTVQSVRCAAHTLQLAVHSFFNDSGTDYIVKKVRDYMKNLRTLTHRFGIAALNLKRPVIDIPTR</sequence>